<dbReference type="AlphaFoldDB" id="A0A2P6QAB5"/>
<dbReference type="Gramene" id="PRQ31122">
    <property type="protein sequence ID" value="PRQ31122"/>
    <property type="gene ID" value="RchiOBHm_Chr5g0032021"/>
</dbReference>
<organism evidence="1 2">
    <name type="scientific">Rosa chinensis</name>
    <name type="common">China rose</name>
    <dbReference type="NCBI Taxonomy" id="74649"/>
    <lineage>
        <taxon>Eukaryota</taxon>
        <taxon>Viridiplantae</taxon>
        <taxon>Streptophyta</taxon>
        <taxon>Embryophyta</taxon>
        <taxon>Tracheophyta</taxon>
        <taxon>Spermatophyta</taxon>
        <taxon>Magnoliopsida</taxon>
        <taxon>eudicotyledons</taxon>
        <taxon>Gunneridae</taxon>
        <taxon>Pentapetalae</taxon>
        <taxon>rosids</taxon>
        <taxon>fabids</taxon>
        <taxon>Rosales</taxon>
        <taxon>Rosaceae</taxon>
        <taxon>Rosoideae</taxon>
        <taxon>Rosoideae incertae sedis</taxon>
        <taxon>Rosa</taxon>
    </lineage>
</organism>
<evidence type="ECO:0000313" key="2">
    <source>
        <dbReference type="Proteomes" id="UP000238479"/>
    </source>
</evidence>
<reference evidence="1 2" key="1">
    <citation type="journal article" date="2018" name="Nat. Genet.">
        <title>The Rosa genome provides new insights in the design of modern roses.</title>
        <authorList>
            <person name="Bendahmane M."/>
        </authorList>
    </citation>
    <scope>NUCLEOTIDE SEQUENCE [LARGE SCALE GENOMIC DNA]</scope>
    <source>
        <strain evidence="2">cv. Old Blush</strain>
    </source>
</reference>
<proteinExistence type="predicted"/>
<evidence type="ECO:0000313" key="1">
    <source>
        <dbReference type="EMBL" id="PRQ31122.1"/>
    </source>
</evidence>
<keyword evidence="2" id="KW-1185">Reference proteome</keyword>
<dbReference type="EMBL" id="PDCK01000043">
    <property type="protein sequence ID" value="PRQ31122.1"/>
    <property type="molecule type" value="Genomic_DNA"/>
</dbReference>
<gene>
    <name evidence="1" type="ORF">RchiOBHm_Chr5g0032021</name>
</gene>
<dbReference type="Proteomes" id="UP000238479">
    <property type="component" value="Chromosome 5"/>
</dbReference>
<comment type="caution">
    <text evidence="1">The sequence shown here is derived from an EMBL/GenBank/DDBJ whole genome shotgun (WGS) entry which is preliminary data.</text>
</comment>
<protein>
    <submittedName>
        <fullName evidence="1">Uncharacterized protein</fullName>
    </submittedName>
</protein>
<name>A0A2P6QAB5_ROSCH</name>
<sequence>MTVGLGSLIDSLWRHVWLLVQGQYGSLYIVDLRACSWVGRERLQRLMAVVVLVSRTRRTRWESRSEWSLWMIWSWAQCREVHSGLSSQRIWDPRGVLGIFLIDCVIRLISGIPCLCAGRLLISTFYKRSQYNIDVSTTIACLANNVTCAGTNIVLIGLPTSCMPGLQILMVWSPNLKVMAMVSLLVIILKRLGIYLQFSVSFSISDSEQYFIVHEQPVGVVHLLVCSSLALASSRMWLVSAPNVFRDAILNDCNR</sequence>
<accession>A0A2P6QAB5</accession>